<feature type="region of interest" description="Disordered" evidence="1">
    <location>
        <begin position="1"/>
        <end position="24"/>
    </location>
</feature>
<evidence type="ECO:0000313" key="3">
    <source>
        <dbReference type="EMBL" id="EIM95958.1"/>
    </source>
</evidence>
<reference evidence="3 4" key="1">
    <citation type="journal article" date="2012" name="J. Bacteriol.">
        <title>Draft Genome Sequence of the Soil Bacterium Burkholderia terrae Strain BS001, Which Interacts with Fungal Surface Structures.</title>
        <authorList>
            <person name="Nazir R."/>
            <person name="Hansen M.A."/>
            <person name="Sorensen S."/>
            <person name="van Elsas J.D."/>
        </authorList>
    </citation>
    <scope>NUCLEOTIDE SEQUENCE [LARGE SCALE GENOMIC DNA]</scope>
    <source>
        <strain evidence="3 4">BS001</strain>
    </source>
</reference>
<dbReference type="PANTHER" id="PTHR36505:SF1">
    <property type="entry name" value="BLR1072 PROTEIN"/>
    <property type="match status" value="1"/>
</dbReference>
<dbReference type="Pfam" id="PF05239">
    <property type="entry name" value="PRC"/>
    <property type="match status" value="1"/>
</dbReference>
<keyword evidence="4" id="KW-1185">Reference proteome</keyword>
<organism evidence="3 4">
    <name type="scientific">Paraburkholderia hospita</name>
    <dbReference type="NCBI Taxonomy" id="169430"/>
    <lineage>
        <taxon>Bacteria</taxon>
        <taxon>Pseudomonadati</taxon>
        <taxon>Pseudomonadota</taxon>
        <taxon>Betaproteobacteria</taxon>
        <taxon>Burkholderiales</taxon>
        <taxon>Burkholderiaceae</taxon>
        <taxon>Paraburkholderia</taxon>
    </lineage>
</organism>
<dbReference type="PANTHER" id="PTHR36505">
    <property type="entry name" value="BLR1072 PROTEIN"/>
    <property type="match status" value="1"/>
</dbReference>
<evidence type="ECO:0000259" key="2">
    <source>
        <dbReference type="Pfam" id="PF05239"/>
    </source>
</evidence>
<dbReference type="Gene3D" id="2.30.30.240">
    <property type="entry name" value="PRC-barrel domain"/>
    <property type="match status" value="1"/>
</dbReference>
<feature type="compositionally biased region" description="Basic and acidic residues" evidence="1">
    <location>
        <begin position="1"/>
        <end position="16"/>
    </location>
</feature>
<feature type="domain" description="PRC-barrel" evidence="2">
    <location>
        <begin position="29"/>
        <end position="90"/>
    </location>
</feature>
<dbReference type="InterPro" id="IPR011033">
    <property type="entry name" value="PRC_barrel-like_sf"/>
</dbReference>
<accession>A0ABN0FBL2</accession>
<name>A0ABN0FBL2_9BURK</name>
<dbReference type="Proteomes" id="UP000004980">
    <property type="component" value="Unassembled WGS sequence"/>
</dbReference>
<dbReference type="EMBL" id="AKAU01000215">
    <property type="protein sequence ID" value="EIM95958.1"/>
    <property type="molecule type" value="Genomic_DNA"/>
</dbReference>
<proteinExistence type="predicted"/>
<evidence type="ECO:0000256" key="1">
    <source>
        <dbReference type="SAM" id="MobiDB-lite"/>
    </source>
</evidence>
<sequence>MSSLDQGKRSRIDESRGGIVRAIGGQPPNVMSTSRFAGVTVISVDGHDVGRVVEIMADLRDGRIAYVVLADGEFLGTGLTLRAIPWSALTFDIEYECFRLDMRGEQIKDAPAFDGDNWPSMADASWCHRMHKYYNRPPY</sequence>
<comment type="caution">
    <text evidence="3">The sequence shown here is derived from an EMBL/GenBank/DDBJ whole genome shotgun (WGS) entry which is preliminary data.</text>
</comment>
<evidence type="ECO:0000313" key="4">
    <source>
        <dbReference type="Proteomes" id="UP000004980"/>
    </source>
</evidence>
<dbReference type="SUPFAM" id="SSF50346">
    <property type="entry name" value="PRC-barrel domain"/>
    <property type="match status" value="1"/>
</dbReference>
<dbReference type="InterPro" id="IPR027275">
    <property type="entry name" value="PRC-brl_dom"/>
</dbReference>
<dbReference type="RefSeq" id="WP_007590064.1">
    <property type="nucleotide sequence ID" value="NZ_AKAU01000215.1"/>
</dbReference>
<protein>
    <submittedName>
        <fullName evidence="3">PRC-barrel domain-containing protein</fullName>
    </submittedName>
</protein>
<gene>
    <name evidence="3" type="ORF">WQE_36652</name>
</gene>